<evidence type="ECO:0000256" key="4">
    <source>
        <dbReference type="ARBA" id="ARBA00022670"/>
    </source>
</evidence>
<keyword evidence="6" id="KW-0479">Metal-binding</keyword>
<evidence type="ECO:0000256" key="7">
    <source>
        <dbReference type="ARBA" id="ARBA00022729"/>
    </source>
</evidence>
<evidence type="ECO:0000256" key="2">
    <source>
        <dbReference type="ARBA" id="ARBA00001941"/>
    </source>
</evidence>
<evidence type="ECO:0000313" key="14">
    <source>
        <dbReference type="Proteomes" id="UP000825381"/>
    </source>
</evidence>
<dbReference type="Pfam" id="PF01963">
    <property type="entry name" value="TraB_PrgY_gumN"/>
    <property type="match status" value="1"/>
</dbReference>
<dbReference type="PANTHER" id="PTHR31120">
    <property type="entry name" value="METALLOPROTEASE TIKI"/>
    <property type="match status" value="1"/>
</dbReference>
<name>A0ABX8V3S5_9FLAO</name>
<evidence type="ECO:0000256" key="1">
    <source>
        <dbReference type="ARBA" id="ARBA00001936"/>
    </source>
</evidence>
<comment type="subcellular location">
    <subcellularLocation>
        <location evidence="3">Membrane</location>
        <topology evidence="3">Single-pass type I membrane protein</topology>
    </subcellularLocation>
</comment>
<evidence type="ECO:0000313" key="13">
    <source>
        <dbReference type="EMBL" id="QYJ67422.1"/>
    </source>
</evidence>
<dbReference type="EMBL" id="CP080429">
    <property type="protein sequence ID" value="QYJ67422.1"/>
    <property type="molecule type" value="Genomic_DNA"/>
</dbReference>
<evidence type="ECO:0000256" key="6">
    <source>
        <dbReference type="ARBA" id="ARBA00022723"/>
    </source>
</evidence>
<dbReference type="PANTHER" id="PTHR31120:SF6">
    <property type="entry name" value="METALLOPROTEASE TIKI HOMOLOG"/>
    <property type="match status" value="1"/>
</dbReference>
<dbReference type="Proteomes" id="UP000825381">
    <property type="component" value="Chromosome"/>
</dbReference>
<dbReference type="InterPro" id="IPR040230">
    <property type="entry name" value="TIKI1/2-like"/>
</dbReference>
<comment type="cofactor">
    <cofactor evidence="1">
        <name>Mn(2+)</name>
        <dbReference type="ChEBI" id="CHEBI:29035"/>
    </cofactor>
</comment>
<comment type="cofactor">
    <cofactor evidence="2">
        <name>Co(2+)</name>
        <dbReference type="ChEBI" id="CHEBI:48828"/>
    </cofactor>
</comment>
<evidence type="ECO:0000256" key="3">
    <source>
        <dbReference type="ARBA" id="ARBA00004479"/>
    </source>
</evidence>
<keyword evidence="10" id="KW-0482">Metalloprotease</keyword>
<keyword evidence="11" id="KW-0472">Membrane</keyword>
<evidence type="ECO:0000256" key="12">
    <source>
        <dbReference type="ARBA" id="ARBA00023180"/>
    </source>
</evidence>
<sequence>MIQKIITGFILFIVTACFAQETENSLLWKISGNGITQPSYLYGTIHITCDATLNENVLKALDDTTQLYLELDMDDPSLQAEMMKTMMMKDGTKMSTLASAEDFEIVNKFLQETLGMSAKMMDQFKPSMVNMMLLPKMIDCPMQSVEGELMKVTSEQNEEVYGLETVKAQMEALDAIPYDEQMEELVKTAKDNMAADKKKFKKMMAIYDSKDLNAIMEFMKAEENKMYGDHSEALLDNRNKSWIATIEKVAKTTPTFFGVGAAHLPGNNGVIKLLQQQGYKVEAVK</sequence>
<keyword evidence="4" id="KW-0645">Protease</keyword>
<evidence type="ECO:0000256" key="11">
    <source>
        <dbReference type="ARBA" id="ARBA00023136"/>
    </source>
</evidence>
<evidence type="ECO:0000256" key="9">
    <source>
        <dbReference type="ARBA" id="ARBA00022989"/>
    </source>
</evidence>
<keyword evidence="14" id="KW-1185">Reference proteome</keyword>
<accession>A0ABX8V3S5</accession>
<protein>
    <submittedName>
        <fullName evidence="13">TraB/GumN family protein</fullName>
    </submittedName>
</protein>
<keyword evidence="8" id="KW-0378">Hydrolase</keyword>
<reference evidence="13 14" key="1">
    <citation type="submission" date="2021-07" db="EMBL/GenBank/DDBJ databases">
        <title>Flavobacterium WSW3-B6 sp.nov, isolated from seaweed.</title>
        <authorList>
            <person name="Muhammad N."/>
            <person name="Ho H."/>
            <person name="Lee Y.-J."/>
            <person name="Nguyen T."/>
            <person name="Ho J."/>
            <person name="Kim S.-G."/>
        </authorList>
    </citation>
    <scope>NUCLEOTIDE SEQUENCE [LARGE SCALE GENOMIC DNA]</scope>
    <source>
        <strain evidence="13 14">WSW3-B6</strain>
    </source>
</reference>
<keyword evidence="5" id="KW-0812">Transmembrane</keyword>
<keyword evidence="12" id="KW-0325">Glycoprotein</keyword>
<evidence type="ECO:0000256" key="8">
    <source>
        <dbReference type="ARBA" id="ARBA00022801"/>
    </source>
</evidence>
<dbReference type="RefSeq" id="WP_220639767.1">
    <property type="nucleotide sequence ID" value="NZ_CP080429.1"/>
</dbReference>
<gene>
    <name evidence="13" type="ORF">K1I41_07590</name>
</gene>
<dbReference type="InterPro" id="IPR002816">
    <property type="entry name" value="TraB/PrgY/GumN_fam"/>
</dbReference>
<keyword evidence="7" id="KW-0732">Signal</keyword>
<keyword evidence="9" id="KW-1133">Transmembrane helix</keyword>
<evidence type="ECO:0000256" key="10">
    <source>
        <dbReference type="ARBA" id="ARBA00023049"/>
    </source>
</evidence>
<evidence type="ECO:0000256" key="5">
    <source>
        <dbReference type="ARBA" id="ARBA00022692"/>
    </source>
</evidence>
<dbReference type="CDD" id="cd14789">
    <property type="entry name" value="Tiki"/>
    <property type="match status" value="1"/>
</dbReference>
<organism evidence="13 14">
    <name type="scientific">Flavobacterium litorale</name>
    <dbReference type="NCBI Taxonomy" id="2856519"/>
    <lineage>
        <taxon>Bacteria</taxon>
        <taxon>Pseudomonadati</taxon>
        <taxon>Bacteroidota</taxon>
        <taxon>Flavobacteriia</taxon>
        <taxon>Flavobacteriales</taxon>
        <taxon>Flavobacteriaceae</taxon>
        <taxon>Flavobacterium</taxon>
    </lineage>
</organism>
<proteinExistence type="predicted"/>
<dbReference type="PROSITE" id="PS51257">
    <property type="entry name" value="PROKAR_LIPOPROTEIN"/>
    <property type="match status" value="1"/>
</dbReference>